<dbReference type="RefSeq" id="WP_196396100.1">
    <property type="nucleotide sequence ID" value="NZ_JADNYM010000007.1"/>
</dbReference>
<proteinExistence type="predicted"/>
<name>A0A931CPI4_9MICC</name>
<feature type="transmembrane region" description="Helical" evidence="1">
    <location>
        <begin position="64"/>
        <end position="86"/>
    </location>
</feature>
<keyword evidence="1" id="KW-0472">Membrane</keyword>
<dbReference type="Proteomes" id="UP000655366">
    <property type="component" value="Unassembled WGS sequence"/>
</dbReference>
<gene>
    <name evidence="2" type="ORF">IV500_07090</name>
</gene>
<comment type="caution">
    <text evidence="2">The sequence shown here is derived from an EMBL/GenBank/DDBJ whole genome shotgun (WGS) entry which is preliminary data.</text>
</comment>
<evidence type="ECO:0000313" key="2">
    <source>
        <dbReference type="EMBL" id="MBG0739159.1"/>
    </source>
</evidence>
<keyword evidence="1" id="KW-1133">Transmembrane helix</keyword>
<keyword evidence="3" id="KW-1185">Reference proteome</keyword>
<evidence type="ECO:0000256" key="1">
    <source>
        <dbReference type="SAM" id="Phobius"/>
    </source>
</evidence>
<reference evidence="2 3" key="1">
    <citation type="submission" date="2020-11" db="EMBL/GenBank/DDBJ databases">
        <title>Arthrobacter antarcticus sp. nov., isolated from Antarctic Soil.</title>
        <authorList>
            <person name="Li J."/>
        </authorList>
    </citation>
    <scope>NUCLEOTIDE SEQUENCE [LARGE SCALE GENOMIC DNA]</scope>
    <source>
        <strain evidence="2 3">Z1-20</strain>
    </source>
</reference>
<protein>
    <submittedName>
        <fullName evidence="2">Uncharacterized protein</fullName>
    </submittedName>
</protein>
<evidence type="ECO:0000313" key="3">
    <source>
        <dbReference type="Proteomes" id="UP000655366"/>
    </source>
</evidence>
<organism evidence="2 3">
    <name type="scientific">Arthrobacter terrae</name>
    <dbReference type="NCBI Taxonomy" id="2935737"/>
    <lineage>
        <taxon>Bacteria</taxon>
        <taxon>Bacillati</taxon>
        <taxon>Actinomycetota</taxon>
        <taxon>Actinomycetes</taxon>
        <taxon>Micrococcales</taxon>
        <taxon>Micrococcaceae</taxon>
        <taxon>Arthrobacter</taxon>
    </lineage>
</organism>
<dbReference type="AlphaFoldDB" id="A0A931CPI4"/>
<dbReference type="EMBL" id="JADNYM010000007">
    <property type="protein sequence ID" value="MBG0739159.1"/>
    <property type="molecule type" value="Genomic_DNA"/>
</dbReference>
<accession>A0A931CPI4</accession>
<keyword evidence="1" id="KW-0812">Transmembrane</keyword>
<sequence>MPKLPANGLPAARHLHISWYQKRRFAKVSSRRSIKEPPQATSDVEPCETSFTVRSKQLRVKRRVAAVLVVLVCIAVPTLVAALVFVG</sequence>